<organism evidence="2 3">
    <name type="scientific">Tepidiphilus baoligensis</name>
    <dbReference type="NCBI Taxonomy" id="2698687"/>
    <lineage>
        <taxon>Bacteria</taxon>
        <taxon>Pseudomonadati</taxon>
        <taxon>Pseudomonadota</taxon>
        <taxon>Hydrogenophilia</taxon>
        <taxon>Hydrogenophilales</taxon>
        <taxon>Hydrogenophilaceae</taxon>
        <taxon>Tepidiphilus</taxon>
    </lineage>
</organism>
<dbReference type="RefSeq" id="WP_169116365.1">
    <property type="nucleotide sequence ID" value="NZ_JAAAUB010000016.1"/>
</dbReference>
<sequence length="232" mass="26498">MSRRKIRVRQLYWILGLTLIAIVLTPLVRLLWHPPTTVQTPTKEPPLPWSITFDEAGRPSVFGLVLDSSTVADVLQHLGKGGGQWAILERPGNPPVLEAYYPDFIVGRIEGKLILRFSGDPEALSREFTRHGRAEPTASGARKVEVGPESLSRLSRLPLTLITFLPKAQIDEAILRERYGSPAHQWLEEETKVQHYLYPERGIHILRTERGRTVIEYTTPERLRRHLSIERH</sequence>
<keyword evidence="1" id="KW-0472">Membrane</keyword>
<keyword evidence="3" id="KW-1185">Reference proteome</keyword>
<evidence type="ECO:0008006" key="4">
    <source>
        <dbReference type="Google" id="ProtNLM"/>
    </source>
</evidence>
<protein>
    <recommendedName>
        <fullName evidence="4">DUF4340 domain-containing protein</fullName>
    </recommendedName>
</protein>
<proteinExistence type="predicted"/>
<gene>
    <name evidence="2" type="ORF">GV368_09595</name>
</gene>
<reference evidence="2 3" key="1">
    <citation type="journal article" date="2020" name="Curr. Microbiol.">
        <title>Tepidiphilus baoligensis sp. nov., a Novel Bacterium of the Family Hydrogenophilaceae Isolated from an Oil Reservoir.</title>
        <authorList>
            <person name="Zhang X."/>
            <person name="Wang G."/>
            <person name="Ma X."/>
            <person name="Yu J."/>
            <person name="You J."/>
            <person name="Xue Y."/>
            <person name="Ma Y."/>
        </authorList>
    </citation>
    <scope>NUCLEOTIDE SEQUENCE [LARGE SCALE GENOMIC DNA]</scope>
    <source>
        <strain evidence="2 3">B18-69</strain>
    </source>
</reference>
<keyword evidence="1" id="KW-1133">Transmembrane helix</keyword>
<dbReference type="Proteomes" id="UP000669605">
    <property type="component" value="Unassembled WGS sequence"/>
</dbReference>
<evidence type="ECO:0000313" key="3">
    <source>
        <dbReference type="Proteomes" id="UP000669605"/>
    </source>
</evidence>
<accession>A0ABX1QQN1</accession>
<evidence type="ECO:0000256" key="1">
    <source>
        <dbReference type="SAM" id="Phobius"/>
    </source>
</evidence>
<evidence type="ECO:0000313" key="2">
    <source>
        <dbReference type="EMBL" id="NMH17341.1"/>
    </source>
</evidence>
<feature type="transmembrane region" description="Helical" evidence="1">
    <location>
        <begin position="12"/>
        <end position="32"/>
    </location>
</feature>
<comment type="caution">
    <text evidence="2">The sequence shown here is derived from an EMBL/GenBank/DDBJ whole genome shotgun (WGS) entry which is preliminary data.</text>
</comment>
<name>A0ABX1QQN1_9PROT</name>
<dbReference type="EMBL" id="JAAAUB010000016">
    <property type="protein sequence ID" value="NMH17341.1"/>
    <property type="molecule type" value="Genomic_DNA"/>
</dbReference>
<keyword evidence="1" id="KW-0812">Transmembrane</keyword>